<dbReference type="RefSeq" id="WP_194977739.1">
    <property type="nucleotide sequence ID" value="NZ_JADMKS010000003.1"/>
</dbReference>
<sequence>MNTIQCTSTTFARDTFTLAADLYMPPLGDPMKRYPALVITGPGSSVKEQIAANYARALAARGFIVLTFDPSYQGASSGQPRDLESPAARIADLRAAVDFLIRQDQVDDGRIGMLGVCAGGGYAAAGTMIDHRVKALGVVVPIDIGNAFRKMLAADDGHNRLLDTVAAQAIDEARGAAPELHQWIPDTLAEAKAAGIADIDMLQAITYYRTERGQHANSTNRRHYLSDALILGFDAFHLAEILLTQPVQVIVAGNSAGTTGSFEDGYRLAGLAQAAQPVIEIAGARHYQMYDVPDYVEQAVDHLALFFTRQLAVTHR</sequence>
<dbReference type="InterPro" id="IPR051411">
    <property type="entry name" value="Polyketide_trans_af380"/>
</dbReference>
<dbReference type="InterPro" id="IPR029058">
    <property type="entry name" value="AB_hydrolase_fold"/>
</dbReference>
<evidence type="ECO:0000313" key="2">
    <source>
        <dbReference type="EMBL" id="MBF6636411.1"/>
    </source>
</evidence>
<accession>A0AA40X0H9</accession>
<comment type="caution">
    <text evidence="2">The sequence shown here is derived from an EMBL/GenBank/DDBJ whole genome shotgun (WGS) entry which is preliminary data.</text>
</comment>
<gene>
    <name evidence="2" type="ORF">ITX54_07040</name>
</gene>
<name>A0AA40X0H9_9GAMM</name>
<dbReference type="GO" id="GO:0016787">
    <property type="term" value="F:hydrolase activity"/>
    <property type="evidence" value="ECO:0007669"/>
    <property type="project" value="UniProtKB-KW"/>
</dbReference>
<organism evidence="2 3">
    <name type="scientific">Rouxiella silvae</name>
    <dbReference type="NCBI Taxonomy" id="1646373"/>
    <lineage>
        <taxon>Bacteria</taxon>
        <taxon>Pseudomonadati</taxon>
        <taxon>Pseudomonadota</taxon>
        <taxon>Gammaproteobacteria</taxon>
        <taxon>Enterobacterales</taxon>
        <taxon>Yersiniaceae</taxon>
        <taxon>Rouxiella</taxon>
    </lineage>
</organism>
<keyword evidence="2" id="KW-0378">Hydrolase</keyword>
<dbReference type="AlphaFoldDB" id="A0AA40X0H9"/>
<dbReference type="Pfam" id="PF02129">
    <property type="entry name" value="Peptidase_S15"/>
    <property type="match status" value="1"/>
</dbReference>
<dbReference type="Gene3D" id="1.10.10.800">
    <property type="match status" value="1"/>
</dbReference>
<dbReference type="Proteomes" id="UP000705283">
    <property type="component" value="Unassembled WGS sequence"/>
</dbReference>
<dbReference type="PANTHER" id="PTHR47751:SF1">
    <property type="entry name" value="SUPERFAMILY HYDROLASE, PUTATIVE (AFU_ORTHOLOGUE AFUA_2G16580)-RELATED"/>
    <property type="match status" value="1"/>
</dbReference>
<dbReference type="InterPro" id="IPR000383">
    <property type="entry name" value="Xaa-Pro-like_dom"/>
</dbReference>
<dbReference type="SUPFAM" id="SSF53474">
    <property type="entry name" value="alpha/beta-Hydrolases"/>
    <property type="match status" value="1"/>
</dbReference>
<evidence type="ECO:0000313" key="3">
    <source>
        <dbReference type="Proteomes" id="UP000705283"/>
    </source>
</evidence>
<reference evidence="2" key="2">
    <citation type="submission" date="2022-09" db="EMBL/GenBank/DDBJ databases">
        <title>Rouxiella aceris sp. nov., isolated from tree sap and emended description of the genus Rhouxiella.</title>
        <authorList>
            <person name="Kim I.S."/>
        </authorList>
    </citation>
    <scope>NUCLEOTIDE SEQUENCE</scope>
    <source>
        <strain evidence="2">SAP-2</strain>
    </source>
</reference>
<evidence type="ECO:0000259" key="1">
    <source>
        <dbReference type="Pfam" id="PF02129"/>
    </source>
</evidence>
<reference evidence="2" key="1">
    <citation type="submission" date="2020-11" db="EMBL/GenBank/DDBJ databases">
        <authorList>
            <person name="Lee S.D."/>
        </authorList>
    </citation>
    <scope>NUCLEOTIDE SEQUENCE</scope>
    <source>
        <strain evidence="2">SAP-2</strain>
    </source>
</reference>
<proteinExistence type="predicted"/>
<protein>
    <submittedName>
        <fullName evidence="2">Alpha/beta hydrolase</fullName>
    </submittedName>
</protein>
<dbReference type="EMBL" id="JADMKS010000003">
    <property type="protein sequence ID" value="MBF6636411.1"/>
    <property type="molecule type" value="Genomic_DNA"/>
</dbReference>
<dbReference type="Gene3D" id="3.40.50.1820">
    <property type="entry name" value="alpha/beta hydrolase"/>
    <property type="match status" value="1"/>
</dbReference>
<feature type="domain" description="Xaa-Pro dipeptidyl-peptidase-like" evidence="1">
    <location>
        <begin position="14"/>
        <end position="157"/>
    </location>
</feature>
<dbReference type="PANTHER" id="PTHR47751">
    <property type="entry name" value="SUPERFAMILY HYDROLASE, PUTATIVE (AFU_ORTHOLOGUE AFUA_2G16580)-RELATED"/>
    <property type="match status" value="1"/>
</dbReference>